<evidence type="ECO:0000313" key="8">
    <source>
        <dbReference type="EMBL" id="URA09095.1"/>
    </source>
</evidence>
<dbReference type="PANTHER" id="PTHR30161:SF1">
    <property type="entry name" value="FLAGELLAR BIOSYNTHESIS PROTEIN FLHA-RELATED"/>
    <property type="match status" value="1"/>
</dbReference>
<evidence type="ECO:0000256" key="2">
    <source>
        <dbReference type="ARBA" id="ARBA00008835"/>
    </source>
</evidence>
<dbReference type="Gene3D" id="3.40.50.12790">
    <property type="entry name" value="FHIPEP family, domain 4"/>
    <property type="match status" value="1"/>
</dbReference>
<keyword evidence="5 7" id="KW-1133">Transmembrane helix</keyword>
<keyword evidence="3 7" id="KW-1003">Cell membrane</keyword>
<gene>
    <name evidence="7 8" type="primary">flhA</name>
    <name evidence="8" type="ORF">KDW03_06190</name>
</gene>
<evidence type="ECO:0000313" key="9">
    <source>
        <dbReference type="Proteomes" id="UP001056539"/>
    </source>
</evidence>
<feature type="transmembrane region" description="Helical" evidence="7">
    <location>
        <begin position="12"/>
        <end position="31"/>
    </location>
</feature>
<feature type="transmembrane region" description="Helical" evidence="7">
    <location>
        <begin position="202"/>
        <end position="221"/>
    </location>
</feature>
<keyword evidence="9" id="KW-1185">Reference proteome</keyword>
<dbReference type="PANTHER" id="PTHR30161">
    <property type="entry name" value="FLAGELLAR EXPORT PROTEIN, MEMBRANE FLHA SUBUNIT-RELATED"/>
    <property type="match status" value="1"/>
</dbReference>
<evidence type="ECO:0000256" key="4">
    <source>
        <dbReference type="ARBA" id="ARBA00022692"/>
    </source>
</evidence>
<keyword evidence="8" id="KW-0966">Cell projection</keyword>
<keyword evidence="4 7" id="KW-0812">Transmembrane</keyword>
<dbReference type="Gene3D" id="3.40.30.60">
    <property type="entry name" value="FHIPEP family, domain 1"/>
    <property type="match status" value="1"/>
</dbReference>
<reference evidence="8" key="2">
    <citation type="submission" date="2022-06" db="EMBL/GenBank/DDBJ databases">
        <title>Thermospira aquatica gen. nov., sp. nov.</title>
        <authorList>
            <person name="Ben Ali Gam Z."/>
            <person name="Labat M."/>
        </authorList>
    </citation>
    <scope>NUCLEOTIDE SEQUENCE</scope>
    <source>
        <strain evidence="8">F1F22</strain>
    </source>
</reference>
<dbReference type="InterPro" id="IPR042196">
    <property type="entry name" value="FHIPEP_4"/>
</dbReference>
<feature type="transmembrane region" description="Helical" evidence="7">
    <location>
        <begin position="111"/>
        <end position="132"/>
    </location>
</feature>
<organism evidence="8 9">
    <name type="scientific">Thermospira aquatica</name>
    <dbReference type="NCBI Taxonomy" id="2828656"/>
    <lineage>
        <taxon>Bacteria</taxon>
        <taxon>Pseudomonadati</taxon>
        <taxon>Spirochaetota</taxon>
        <taxon>Spirochaetia</taxon>
        <taxon>Brevinematales</taxon>
        <taxon>Thermospiraceae</taxon>
        <taxon>Thermospira</taxon>
    </lineage>
</organism>
<dbReference type="InterPro" id="IPR006301">
    <property type="entry name" value="FlhA"/>
</dbReference>
<evidence type="ECO:0000256" key="5">
    <source>
        <dbReference type="ARBA" id="ARBA00022989"/>
    </source>
</evidence>
<comment type="function">
    <text evidence="7">Required for formation of the rod structure of the flagellar apparatus. Together with FliI and FliH, may constitute the export apparatus of flagellin.</text>
</comment>
<accession>A0AAX3BA18</accession>
<evidence type="ECO:0000256" key="7">
    <source>
        <dbReference type="RuleBase" id="RU364093"/>
    </source>
</evidence>
<keyword evidence="7" id="KW-0653">Protein transport</keyword>
<feature type="transmembrane region" description="Helical" evidence="7">
    <location>
        <begin position="71"/>
        <end position="91"/>
    </location>
</feature>
<dbReference type="InterPro" id="IPR001712">
    <property type="entry name" value="T3SS_FHIPEP"/>
</dbReference>
<dbReference type="GO" id="GO:0044780">
    <property type="term" value="P:bacterial-type flagellum assembly"/>
    <property type="evidence" value="ECO:0007669"/>
    <property type="project" value="InterPro"/>
</dbReference>
<feature type="transmembrane region" description="Helical" evidence="7">
    <location>
        <begin position="272"/>
        <end position="296"/>
    </location>
</feature>
<feature type="transmembrane region" description="Helical" evidence="7">
    <location>
        <begin position="241"/>
        <end position="260"/>
    </location>
</feature>
<reference evidence="8" key="1">
    <citation type="submission" date="2021-04" db="EMBL/GenBank/DDBJ databases">
        <authorList>
            <person name="Postec A."/>
        </authorList>
    </citation>
    <scope>NUCLEOTIDE SEQUENCE</scope>
    <source>
        <strain evidence="8">F1F22</strain>
    </source>
</reference>
<keyword evidence="8" id="KW-0282">Flagellum</keyword>
<dbReference type="InterPro" id="IPR042194">
    <property type="entry name" value="FHIPEP_1"/>
</dbReference>
<dbReference type="RefSeq" id="WP_271434221.1">
    <property type="nucleotide sequence ID" value="NZ_CP073355.1"/>
</dbReference>
<dbReference type="PIRSF" id="PIRSF005419">
    <property type="entry name" value="FlhA"/>
    <property type="match status" value="1"/>
</dbReference>
<dbReference type="Gene3D" id="1.10.8.540">
    <property type="entry name" value="FHIPEP family, domain 3"/>
    <property type="match status" value="1"/>
</dbReference>
<dbReference type="AlphaFoldDB" id="A0AAX3BA18"/>
<comment type="subcellular location">
    <subcellularLocation>
        <location evidence="1 7">Cell membrane</location>
        <topology evidence="1 7">Multi-pass membrane protein</topology>
    </subcellularLocation>
</comment>
<sequence length="691" mass="75610">MATEPRSLFSTILDEFPMAIAVVVIVLMMVIPLPAWILDMMLAVNLAVSLMIILSTLSIRRPADFHTFPTLILLTTIFGLGLNVSSTRLILSQGTAFQGKIIRAFGEFVVGGNYWIGITIFVVLLAIQFLVITKGASRVSEVAARFTLDAMPAKQLSIDSDLNAGLITEEEARKRREEVRQEADFYGAMDGSSKFVSGNVKVALVITLVDIIMGLVIGTIVRGEDLATAAATYTLLTIGDGLVSQIPALLISTATGIIVTRSASQERFGKNVVKQIASTSSSLYITGGVLGVMAFLPGFPTLIMLLLGGGLAALGYTLQSAQVQQEVKKQQETKAKQTAEQTTTVEDIVKVDPMNLEIGYNLIPLVDKQQGGDLLDRIRMIRKRIGLDLGVLVPPIRIVDNVALDASEYVIKIRGIDIARGKVYPNKFLAMNARLDLDAIDGITVKEPAFGLPAKWISSEERVKAESMGFSVYDAPAVIATHLTEVIKRNAASLLTRQDTQAMLDAIRKEYPVVVDEVLKHMSIGDIQKVLQGLLREGVRIRNMVTILETLSDYGAATKNIDTLVEYVRQALAKQIVTNYVDEKNTIKAVMLDPELEEILQDSIYEQQNASYANLDPEIMNHFVQEASQIIDNALQNGYTPVILCSQKVRRLVREMIERIFPSVGVLSYSEIPVDVSVDQIGMISLPRVAS</sequence>
<protein>
    <recommendedName>
        <fullName evidence="7">Flagellar biosynthesis protein FlhA</fullName>
    </recommendedName>
</protein>
<dbReference type="KEGG" id="taqu:KDW03_06190"/>
<name>A0AAX3BA18_9SPIR</name>
<keyword evidence="7" id="KW-1005">Bacterial flagellum biogenesis</keyword>
<dbReference type="Pfam" id="PF00771">
    <property type="entry name" value="FHIPEP"/>
    <property type="match status" value="1"/>
</dbReference>
<dbReference type="EMBL" id="CP073355">
    <property type="protein sequence ID" value="URA09095.1"/>
    <property type="molecule type" value="Genomic_DNA"/>
</dbReference>
<evidence type="ECO:0000256" key="6">
    <source>
        <dbReference type="ARBA" id="ARBA00023136"/>
    </source>
</evidence>
<dbReference type="PRINTS" id="PR00949">
    <property type="entry name" value="TYPE3IMAPROT"/>
</dbReference>
<dbReference type="Proteomes" id="UP001056539">
    <property type="component" value="Chromosome"/>
</dbReference>
<proteinExistence type="inferred from homology"/>
<dbReference type="GO" id="GO:0005886">
    <property type="term" value="C:plasma membrane"/>
    <property type="evidence" value="ECO:0007669"/>
    <property type="project" value="UniProtKB-SubCell"/>
</dbReference>
<keyword evidence="6 7" id="KW-0472">Membrane</keyword>
<dbReference type="GO" id="GO:0009306">
    <property type="term" value="P:protein secretion"/>
    <property type="evidence" value="ECO:0007669"/>
    <property type="project" value="InterPro"/>
</dbReference>
<keyword evidence="7" id="KW-0813">Transport</keyword>
<comment type="similarity">
    <text evidence="2 7">Belongs to the FHIPEP (flagella/HR/invasion proteins export pore) family.</text>
</comment>
<evidence type="ECO:0000256" key="3">
    <source>
        <dbReference type="ARBA" id="ARBA00022475"/>
    </source>
</evidence>
<dbReference type="NCBIfam" id="TIGR01398">
    <property type="entry name" value="FlhA"/>
    <property type="match status" value="1"/>
</dbReference>
<feature type="transmembrane region" description="Helical" evidence="7">
    <location>
        <begin position="37"/>
        <end position="59"/>
    </location>
</feature>
<dbReference type="InterPro" id="IPR042193">
    <property type="entry name" value="FHIPEP_3"/>
</dbReference>
<keyword evidence="7" id="KW-1006">Bacterial flagellum protein export</keyword>
<evidence type="ECO:0000256" key="1">
    <source>
        <dbReference type="ARBA" id="ARBA00004651"/>
    </source>
</evidence>
<keyword evidence="8" id="KW-0969">Cilium</keyword>